<evidence type="ECO:0000313" key="1">
    <source>
        <dbReference type="EMBL" id="CAH9148357.1"/>
    </source>
</evidence>
<gene>
    <name evidence="1" type="ORF">CEPIT_LOCUS44452</name>
</gene>
<organism evidence="1 2">
    <name type="scientific">Cuscuta epithymum</name>
    <dbReference type="NCBI Taxonomy" id="186058"/>
    <lineage>
        <taxon>Eukaryota</taxon>
        <taxon>Viridiplantae</taxon>
        <taxon>Streptophyta</taxon>
        <taxon>Embryophyta</taxon>
        <taxon>Tracheophyta</taxon>
        <taxon>Spermatophyta</taxon>
        <taxon>Magnoliopsida</taxon>
        <taxon>eudicotyledons</taxon>
        <taxon>Gunneridae</taxon>
        <taxon>Pentapetalae</taxon>
        <taxon>asterids</taxon>
        <taxon>lamiids</taxon>
        <taxon>Solanales</taxon>
        <taxon>Convolvulaceae</taxon>
        <taxon>Cuscuteae</taxon>
        <taxon>Cuscuta</taxon>
        <taxon>Cuscuta subgen. Cuscuta</taxon>
    </lineage>
</organism>
<accession>A0AAV0GK70</accession>
<dbReference type="AlphaFoldDB" id="A0AAV0GK70"/>
<dbReference type="EMBL" id="CAMAPF010001168">
    <property type="protein sequence ID" value="CAH9148357.1"/>
    <property type="molecule type" value="Genomic_DNA"/>
</dbReference>
<dbReference type="Proteomes" id="UP001152523">
    <property type="component" value="Unassembled WGS sequence"/>
</dbReference>
<comment type="caution">
    <text evidence="1">The sequence shown here is derived from an EMBL/GenBank/DDBJ whole genome shotgun (WGS) entry which is preliminary data.</text>
</comment>
<name>A0AAV0GK70_9ASTE</name>
<sequence length="114" mass="11935">MGEPNREARYDGAEGPIVLHKTVVAILEGVGEPNREAGYDGAEGPIVLHKTVVAILEGMGEPNRESGHDGAEGPIVIQKNSDDHLMALGLSVSDNRLAALGRAGDVSSLSPDWL</sequence>
<proteinExistence type="predicted"/>
<reference evidence="1" key="1">
    <citation type="submission" date="2022-07" db="EMBL/GenBank/DDBJ databases">
        <authorList>
            <person name="Macas J."/>
            <person name="Novak P."/>
            <person name="Neumann P."/>
        </authorList>
    </citation>
    <scope>NUCLEOTIDE SEQUENCE</scope>
</reference>
<keyword evidence="2" id="KW-1185">Reference proteome</keyword>
<protein>
    <submittedName>
        <fullName evidence="1">Uncharacterized protein</fullName>
    </submittedName>
</protein>
<evidence type="ECO:0000313" key="2">
    <source>
        <dbReference type="Proteomes" id="UP001152523"/>
    </source>
</evidence>